<reference evidence="2" key="1">
    <citation type="journal article" date="2019" name="Int. J. Syst. Evol. Microbiol.">
        <title>The Global Catalogue of Microorganisms (GCM) 10K type strain sequencing project: providing services to taxonomists for standard genome sequencing and annotation.</title>
        <authorList>
            <consortium name="The Broad Institute Genomics Platform"/>
            <consortium name="The Broad Institute Genome Sequencing Center for Infectious Disease"/>
            <person name="Wu L."/>
            <person name="Ma J."/>
        </authorList>
    </citation>
    <scope>NUCLEOTIDE SEQUENCE [LARGE SCALE GENOMIC DNA]</scope>
    <source>
        <strain evidence="2">CCM 8932</strain>
    </source>
</reference>
<name>A0ABW1R6Z8_9LACO</name>
<keyword evidence="2" id="KW-1185">Reference proteome</keyword>
<protein>
    <submittedName>
        <fullName evidence="1">RNA polymerase sigma factor</fullName>
    </submittedName>
</protein>
<dbReference type="Gene3D" id="1.20.140.160">
    <property type="match status" value="1"/>
</dbReference>
<evidence type="ECO:0000313" key="1">
    <source>
        <dbReference type="EMBL" id="MFC6165686.1"/>
    </source>
</evidence>
<dbReference type="SUPFAM" id="SSF88659">
    <property type="entry name" value="Sigma3 and sigma4 domains of RNA polymerase sigma factors"/>
    <property type="match status" value="1"/>
</dbReference>
<proteinExistence type="predicted"/>
<sequence length="149" mass="17577">MGKLEQDNINRLVSGLDNKEYWQRILNKLDRPRLNAERQDRRHNTIRGEEYFNDGYEVTVFDTIYVEHQDPESIIIQCEESRQLSNALSKLSEKDAFVVLELFLHFKTLTTVSREMGITVPAVRKRKIKILAILRTLLIEQGFCQPLEW</sequence>
<accession>A0ABW1R6Z8</accession>
<dbReference type="EMBL" id="JBHSSD010000057">
    <property type="protein sequence ID" value="MFC6165686.1"/>
    <property type="molecule type" value="Genomic_DNA"/>
</dbReference>
<dbReference type="InterPro" id="IPR013324">
    <property type="entry name" value="RNA_pol_sigma_r3/r4-like"/>
</dbReference>
<dbReference type="RefSeq" id="WP_137639881.1">
    <property type="nucleotide sequence ID" value="NZ_BJDK01000011.1"/>
</dbReference>
<organism evidence="1 2">
    <name type="scientific">Lactiplantibacillus dongliensis</name>
    <dbReference type="NCBI Taxonomy" id="2559919"/>
    <lineage>
        <taxon>Bacteria</taxon>
        <taxon>Bacillati</taxon>
        <taxon>Bacillota</taxon>
        <taxon>Bacilli</taxon>
        <taxon>Lactobacillales</taxon>
        <taxon>Lactobacillaceae</taxon>
        <taxon>Lactiplantibacillus</taxon>
    </lineage>
</organism>
<evidence type="ECO:0000313" key="2">
    <source>
        <dbReference type="Proteomes" id="UP001596253"/>
    </source>
</evidence>
<comment type="caution">
    <text evidence="1">The sequence shown here is derived from an EMBL/GenBank/DDBJ whole genome shotgun (WGS) entry which is preliminary data.</text>
</comment>
<dbReference type="Proteomes" id="UP001596253">
    <property type="component" value="Unassembled WGS sequence"/>
</dbReference>
<gene>
    <name evidence="1" type="ORF">ACFP3T_13535</name>
</gene>